<evidence type="ECO:0000256" key="10">
    <source>
        <dbReference type="ARBA" id="ARBA00023315"/>
    </source>
</evidence>
<dbReference type="PANTHER" id="PTHR43416:SF5">
    <property type="entry name" value="DIHYDROLIPOYLLYSINE-RESIDUE SUCCINYLTRANSFERASE COMPONENT OF 2-OXOGLUTARATE DEHYDROGENASE COMPLEX, MITOCHONDRIAL"/>
    <property type="match status" value="1"/>
</dbReference>
<feature type="compositionally biased region" description="Basic and acidic residues" evidence="13">
    <location>
        <begin position="161"/>
        <end position="170"/>
    </location>
</feature>
<sequence length="427" mass="45474">MATEVKVPTLGESITEATVGEWLKQPGDAVEADEAIASLETDKVSVDVPSPVAGVMGEQKFSEGDTVEVGTVIATIKDGEAAEAPAAKAEHEPGPGENIAVEDEVAEDNEEMEHGAGTEPVTLSPAVRRAVLEHGVDPSKISGTGKDGRITKDDVIAAAKAKDAAPKADKPAATPAPAAQPAQKPSPSAKGVSGERREERVKMSRLRQTIAKRLKDAQNTAALLTTFNDVDMTAVMEARAKYKDEFAKKHGIRLGFMGFFTKAVALAAKDVPSVNARIDGDEIVYHDYLDVSVAVSAPKGLVVPVIRSADRMSFAEIETTIADFGERAKEGTLSMEEMQGGTFTISNGGVFGSLLSTPIINPPQSAVLGMHRIEERPVAVNGEVKIRPMMYLALSYDHRLVDGREAVTFLVRIKEAIEDPTRLLIDL</sequence>
<comment type="cofactor">
    <cofactor evidence="12">
        <name>(R)-lipoate</name>
        <dbReference type="ChEBI" id="CHEBI:83088"/>
    </cofactor>
    <text evidence="12">Binds 1 lipoyl cofactor covalently.</text>
</comment>
<keyword evidence="10 12" id="KW-0012">Acyltransferase</keyword>
<dbReference type="GO" id="GO:0045252">
    <property type="term" value="C:oxoglutarate dehydrogenase complex"/>
    <property type="evidence" value="ECO:0007669"/>
    <property type="project" value="UniProtKB-UniRule"/>
</dbReference>
<proteinExistence type="inferred from homology"/>
<comment type="subunit">
    <text evidence="4">Forms a 24-polypeptide structural core with octahedral symmetry. Part of the 2-oxoglutarate dehydrogenase (OGDH) complex composed of E1 (2-oxoglutarate dehydrogenase), E2 (dihydrolipoamide succinyltransferase) and E3 (dihydrolipoamide dehydrogenase); the complex contains multiple copies of the three enzymatic components (E1, E2 and E3).</text>
</comment>
<evidence type="ECO:0000256" key="2">
    <source>
        <dbReference type="ARBA" id="ARBA00005145"/>
    </source>
</evidence>
<evidence type="ECO:0000256" key="11">
    <source>
        <dbReference type="ARBA" id="ARBA00052761"/>
    </source>
</evidence>
<evidence type="ECO:0000256" key="7">
    <source>
        <dbReference type="ARBA" id="ARBA00022532"/>
    </source>
</evidence>
<dbReference type="Gene3D" id="3.30.559.10">
    <property type="entry name" value="Chloramphenicol acetyltransferase-like domain"/>
    <property type="match status" value="1"/>
</dbReference>
<dbReference type="PROSITE" id="PS00189">
    <property type="entry name" value="LIPOYL"/>
    <property type="match status" value="1"/>
</dbReference>
<feature type="region of interest" description="Disordered" evidence="13">
    <location>
        <begin position="161"/>
        <end position="203"/>
    </location>
</feature>
<dbReference type="RefSeq" id="WP_183933589.1">
    <property type="nucleotide sequence ID" value="NZ_JACICF010000001.1"/>
</dbReference>
<dbReference type="FunFam" id="3.30.559.10:FF:000007">
    <property type="entry name" value="Dihydrolipoamide acetyltransferase component of pyruvate dehydrogenase complex"/>
    <property type="match status" value="1"/>
</dbReference>
<reference evidence="16 17" key="1">
    <citation type="submission" date="2020-08" db="EMBL/GenBank/DDBJ databases">
        <title>Genomic Encyclopedia of Type Strains, Phase IV (KMG-IV): sequencing the most valuable type-strain genomes for metagenomic binning, comparative biology and taxonomic classification.</title>
        <authorList>
            <person name="Goeker M."/>
        </authorList>
    </citation>
    <scope>NUCLEOTIDE SEQUENCE [LARGE SCALE GENOMIC DNA]</scope>
    <source>
        <strain evidence="16 17">DSM 24194</strain>
    </source>
</reference>
<comment type="caution">
    <text evidence="16">The sequence shown here is derived from an EMBL/GenBank/DDBJ whole genome shotgun (WGS) entry which is preliminary data.</text>
</comment>
<dbReference type="InterPro" id="IPR000089">
    <property type="entry name" value="Biotin_lipoyl"/>
</dbReference>
<evidence type="ECO:0000256" key="9">
    <source>
        <dbReference type="ARBA" id="ARBA00022823"/>
    </source>
</evidence>
<keyword evidence="8 12" id="KW-0808">Transferase</keyword>
<dbReference type="InterPro" id="IPR001078">
    <property type="entry name" value="2-oxoacid_DH_actylTfrase"/>
</dbReference>
<comment type="pathway">
    <text evidence="2 12">Amino-acid degradation; L-lysine degradation via saccharopine pathway; glutaryl-CoA from L-lysine: step 6/6.</text>
</comment>
<feature type="region of interest" description="Disordered" evidence="13">
    <location>
        <begin position="106"/>
        <end position="125"/>
    </location>
</feature>
<evidence type="ECO:0000259" key="15">
    <source>
        <dbReference type="PROSITE" id="PS51826"/>
    </source>
</evidence>
<dbReference type="EC" id="2.3.1.61" evidence="5 12"/>
<accession>A0A839Z0W2</accession>
<feature type="domain" description="Lipoyl-binding" evidence="14">
    <location>
        <begin position="2"/>
        <end position="77"/>
    </location>
</feature>
<organism evidence="16 17">
    <name type="scientific">Sphingomicrobium lutaoense</name>
    <dbReference type="NCBI Taxonomy" id="515949"/>
    <lineage>
        <taxon>Bacteria</taxon>
        <taxon>Pseudomonadati</taxon>
        <taxon>Pseudomonadota</taxon>
        <taxon>Alphaproteobacteria</taxon>
        <taxon>Sphingomonadales</taxon>
        <taxon>Sphingomonadaceae</taxon>
        <taxon>Sphingomicrobium</taxon>
    </lineage>
</organism>
<dbReference type="PROSITE" id="PS51826">
    <property type="entry name" value="PSBD"/>
    <property type="match status" value="1"/>
</dbReference>
<dbReference type="CDD" id="cd06849">
    <property type="entry name" value="lipoyl_domain"/>
    <property type="match status" value="1"/>
</dbReference>
<dbReference type="InterPro" id="IPR011053">
    <property type="entry name" value="Single_hybrid_motif"/>
</dbReference>
<dbReference type="Proteomes" id="UP000578569">
    <property type="component" value="Unassembled WGS sequence"/>
</dbReference>
<gene>
    <name evidence="16" type="ORF">FHS50_001343</name>
</gene>
<dbReference type="GO" id="GO:0004149">
    <property type="term" value="F:dihydrolipoyllysine-residue succinyltransferase activity"/>
    <property type="evidence" value="ECO:0007669"/>
    <property type="project" value="UniProtKB-UniRule"/>
</dbReference>
<keyword evidence="7 12" id="KW-0816">Tricarboxylic acid cycle</keyword>
<feature type="compositionally biased region" description="Basic and acidic residues" evidence="13">
    <location>
        <begin position="193"/>
        <end position="202"/>
    </location>
</feature>
<dbReference type="Pfam" id="PF00364">
    <property type="entry name" value="Biotin_lipoyl"/>
    <property type="match status" value="1"/>
</dbReference>
<dbReference type="SUPFAM" id="SSF47005">
    <property type="entry name" value="Peripheral subunit-binding domain of 2-oxo acid dehydrogenase complex"/>
    <property type="match status" value="1"/>
</dbReference>
<name>A0A839Z0W2_9SPHN</name>
<dbReference type="EMBL" id="JACICF010000001">
    <property type="protein sequence ID" value="MBB3764320.1"/>
    <property type="molecule type" value="Genomic_DNA"/>
</dbReference>
<dbReference type="AlphaFoldDB" id="A0A839Z0W2"/>
<dbReference type="InterPro" id="IPR036625">
    <property type="entry name" value="E3-bd_dom_sf"/>
</dbReference>
<dbReference type="GO" id="GO:0005829">
    <property type="term" value="C:cytosol"/>
    <property type="evidence" value="ECO:0007669"/>
    <property type="project" value="TreeGrafter"/>
</dbReference>
<evidence type="ECO:0000256" key="13">
    <source>
        <dbReference type="SAM" id="MobiDB-lite"/>
    </source>
</evidence>
<comment type="function">
    <text evidence="1 12">E2 component of the 2-oxoglutarate dehydrogenase (OGDH) complex which catalyzes the second step in the conversion of 2-oxoglutarate to succinyl-CoA and CO(2).</text>
</comment>
<dbReference type="InterPro" id="IPR023213">
    <property type="entry name" value="CAT-like_dom_sf"/>
</dbReference>
<evidence type="ECO:0000256" key="1">
    <source>
        <dbReference type="ARBA" id="ARBA00004052"/>
    </source>
</evidence>
<evidence type="ECO:0000313" key="17">
    <source>
        <dbReference type="Proteomes" id="UP000578569"/>
    </source>
</evidence>
<evidence type="ECO:0000259" key="14">
    <source>
        <dbReference type="PROSITE" id="PS50968"/>
    </source>
</evidence>
<dbReference type="GO" id="GO:0006099">
    <property type="term" value="P:tricarboxylic acid cycle"/>
    <property type="evidence" value="ECO:0007669"/>
    <property type="project" value="UniProtKB-UniRule"/>
</dbReference>
<feature type="domain" description="Peripheral subunit-binding (PSBD)" evidence="15">
    <location>
        <begin position="122"/>
        <end position="159"/>
    </location>
</feature>
<keyword evidence="17" id="KW-1185">Reference proteome</keyword>
<dbReference type="Pfam" id="PF00198">
    <property type="entry name" value="2-oxoacid_dh"/>
    <property type="match status" value="1"/>
</dbReference>
<dbReference type="SUPFAM" id="SSF51230">
    <property type="entry name" value="Single hybrid motif"/>
    <property type="match status" value="1"/>
</dbReference>
<feature type="compositionally biased region" description="Low complexity" evidence="13">
    <location>
        <begin position="171"/>
        <end position="190"/>
    </location>
</feature>
<evidence type="ECO:0000313" key="16">
    <source>
        <dbReference type="EMBL" id="MBB3764320.1"/>
    </source>
</evidence>
<comment type="similarity">
    <text evidence="3 12">Belongs to the 2-oxoacid dehydrogenase family.</text>
</comment>
<evidence type="ECO:0000256" key="6">
    <source>
        <dbReference type="ARBA" id="ARBA00019511"/>
    </source>
</evidence>
<protein>
    <recommendedName>
        <fullName evidence="6 12">Dihydrolipoyllysine-residue succinyltransferase component of 2-oxoglutarate dehydrogenase complex</fullName>
        <ecNumber evidence="5 12">2.3.1.61</ecNumber>
    </recommendedName>
    <alternativeName>
        <fullName evidence="12">2-oxoglutarate dehydrogenase complex component E2</fullName>
    </alternativeName>
</protein>
<dbReference type="GO" id="GO:0033512">
    <property type="term" value="P:L-lysine catabolic process to acetyl-CoA via saccharopine"/>
    <property type="evidence" value="ECO:0007669"/>
    <property type="project" value="UniProtKB-UniRule"/>
</dbReference>
<dbReference type="SUPFAM" id="SSF52777">
    <property type="entry name" value="CoA-dependent acyltransferases"/>
    <property type="match status" value="1"/>
</dbReference>
<dbReference type="InterPro" id="IPR050537">
    <property type="entry name" value="2-oxoacid_dehydrogenase"/>
</dbReference>
<evidence type="ECO:0000256" key="4">
    <source>
        <dbReference type="ARBA" id="ARBA00011666"/>
    </source>
</evidence>
<dbReference type="Gene3D" id="4.10.320.10">
    <property type="entry name" value="E3-binding domain"/>
    <property type="match status" value="1"/>
</dbReference>
<comment type="catalytic activity">
    <reaction evidence="11 12">
        <text>N(6)-[(R)-dihydrolipoyl]-L-lysyl-[protein] + succinyl-CoA = N(6)-[(R)-S(8)-succinyldihydrolipoyl]-L-lysyl-[protein] + CoA</text>
        <dbReference type="Rhea" id="RHEA:15213"/>
        <dbReference type="Rhea" id="RHEA-COMP:10475"/>
        <dbReference type="Rhea" id="RHEA-COMP:20092"/>
        <dbReference type="ChEBI" id="CHEBI:57287"/>
        <dbReference type="ChEBI" id="CHEBI:57292"/>
        <dbReference type="ChEBI" id="CHEBI:83100"/>
        <dbReference type="ChEBI" id="CHEBI:83120"/>
        <dbReference type="EC" id="2.3.1.61"/>
    </reaction>
</comment>
<dbReference type="NCBIfam" id="NF004309">
    <property type="entry name" value="PRK05704.1"/>
    <property type="match status" value="1"/>
</dbReference>
<evidence type="ECO:0000256" key="12">
    <source>
        <dbReference type="RuleBase" id="RU361138"/>
    </source>
</evidence>
<dbReference type="UniPathway" id="UPA00868">
    <property type="reaction ID" value="UER00840"/>
</dbReference>
<dbReference type="PANTHER" id="PTHR43416">
    <property type="entry name" value="DIHYDROLIPOYLLYSINE-RESIDUE SUCCINYLTRANSFERASE COMPONENT OF 2-OXOGLUTARATE DEHYDROGENASE COMPLEX, MITOCHONDRIAL-RELATED"/>
    <property type="match status" value="1"/>
</dbReference>
<dbReference type="Pfam" id="PF02817">
    <property type="entry name" value="E3_binding"/>
    <property type="match status" value="1"/>
</dbReference>
<dbReference type="InterPro" id="IPR004167">
    <property type="entry name" value="PSBD"/>
</dbReference>
<keyword evidence="9 12" id="KW-0450">Lipoyl</keyword>
<evidence type="ECO:0000256" key="8">
    <source>
        <dbReference type="ARBA" id="ARBA00022679"/>
    </source>
</evidence>
<dbReference type="PROSITE" id="PS50968">
    <property type="entry name" value="BIOTINYL_LIPOYL"/>
    <property type="match status" value="1"/>
</dbReference>
<evidence type="ECO:0000256" key="5">
    <source>
        <dbReference type="ARBA" id="ARBA00012945"/>
    </source>
</evidence>
<dbReference type="InterPro" id="IPR003016">
    <property type="entry name" value="2-oxoA_DH_lipoyl-BS"/>
</dbReference>
<dbReference type="Gene3D" id="2.40.50.100">
    <property type="match status" value="1"/>
</dbReference>
<evidence type="ECO:0000256" key="3">
    <source>
        <dbReference type="ARBA" id="ARBA00007317"/>
    </source>
</evidence>
<dbReference type="InterPro" id="IPR006255">
    <property type="entry name" value="SucB"/>
</dbReference>
<dbReference type="NCBIfam" id="TIGR01347">
    <property type="entry name" value="sucB"/>
    <property type="match status" value="1"/>
</dbReference>